<gene>
    <name evidence="3" type="ORF">SCMU_11330</name>
</gene>
<dbReference type="Proteomes" id="UP001319861">
    <property type="component" value="Chromosome"/>
</dbReference>
<accession>A0ABM7PSS6</accession>
<keyword evidence="4" id="KW-1185">Reference proteome</keyword>
<organism evidence="3 4">
    <name type="scientific">Sinomonas cyclohexanicum</name>
    <name type="common">Corynebacterium cyclohexanicum</name>
    <dbReference type="NCBI Taxonomy" id="322009"/>
    <lineage>
        <taxon>Bacteria</taxon>
        <taxon>Bacillati</taxon>
        <taxon>Actinomycetota</taxon>
        <taxon>Actinomycetes</taxon>
        <taxon>Micrococcales</taxon>
        <taxon>Micrococcaceae</taxon>
        <taxon>Sinomonas</taxon>
    </lineage>
</organism>
<dbReference type="InterPro" id="IPR008964">
    <property type="entry name" value="Invasin/intimin_cell_adhesion"/>
</dbReference>
<proteinExistence type="predicted"/>
<evidence type="ECO:0000313" key="3">
    <source>
        <dbReference type="EMBL" id="BCT75291.1"/>
    </source>
</evidence>
<dbReference type="RefSeq" id="WP_229232050.1">
    <property type="nucleotide sequence ID" value="NZ_AP024525.1"/>
</dbReference>
<keyword evidence="1" id="KW-1133">Transmembrane helix</keyword>
<sequence>MNDELRERLYLEARALAERHPADLGAAMDRGQSRARARVIALSVIATVAILAAATALVVVRLLGLGGPQRPSASVIGVTVVASDTKLAPGAQLQLGATAALSDGGARNLHEGVAWSTSDPGVLTVDGAGHATGVAAGSASVTAVFGGFSGSLALAVVPGYTPTPRPSVTVRELRVDPGSTSVRAGLTTTFSAQLILSDDSAVPPGQLTWTSSDTTVATVSPSGVVTGVAPGSALLTAKGNDYFGTTYEGFALVTVTPPEVVRVVISPAAVPVLSAGDKRVKLTATVTYTTGVSEAVQAVSWSSENGEVVSMDDVGNAYPQKSGTSAIRASYGGVTSQPVTITVR</sequence>
<keyword evidence="1" id="KW-0812">Transmembrane</keyword>
<evidence type="ECO:0000313" key="4">
    <source>
        <dbReference type="Proteomes" id="UP001319861"/>
    </source>
</evidence>
<dbReference type="SUPFAM" id="SSF49373">
    <property type="entry name" value="Invasin/intimin cell-adhesion fragments"/>
    <property type="match status" value="3"/>
</dbReference>
<evidence type="ECO:0000256" key="1">
    <source>
        <dbReference type="SAM" id="Phobius"/>
    </source>
</evidence>
<keyword evidence="1" id="KW-0472">Membrane</keyword>
<dbReference type="Gene3D" id="2.60.40.1080">
    <property type="match status" value="3"/>
</dbReference>
<evidence type="ECO:0000259" key="2">
    <source>
        <dbReference type="SMART" id="SM00635"/>
    </source>
</evidence>
<dbReference type="InterPro" id="IPR003343">
    <property type="entry name" value="Big_2"/>
</dbReference>
<feature type="domain" description="BIG2" evidence="2">
    <location>
        <begin position="169"/>
        <end position="248"/>
    </location>
</feature>
<feature type="domain" description="BIG2" evidence="2">
    <location>
        <begin position="74"/>
        <end position="155"/>
    </location>
</feature>
<dbReference type="SMART" id="SM00635">
    <property type="entry name" value="BID_2"/>
    <property type="match status" value="3"/>
</dbReference>
<feature type="transmembrane region" description="Helical" evidence="1">
    <location>
        <begin position="39"/>
        <end position="64"/>
    </location>
</feature>
<protein>
    <recommendedName>
        <fullName evidence="2">BIG2 domain-containing protein</fullName>
    </recommendedName>
</protein>
<dbReference type="EMBL" id="AP024525">
    <property type="protein sequence ID" value="BCT75291.1"/>
    <property type="molecule type" value="Genomic_DNA"/>
</dbReference>
<reference evidence="3 4" key="1">
    <citation type="journal article" date="2021" name="J. Biosci. Bioeng.">
        <title>Identification and characterization of a chc gene cluster responsible for the aromatization pathway of cyclohexanecarboxylate degradation in Sinomonas cyclohexanicum ATCC 51369.</title>
        <authorList>
            <person name="Yamamoto T."/>
            <person name="Hasegawa Y."/>
            <person name="Lau P.C.K."/>
            <person name="Iwaki H."/>
        </authorList>
    </citation>
    <scope>NUCLEOTIDE SEQUENCE [LARGE SCALE GENOMIC DNA]</scope>
    <source>
        <strain evidence="3 4">ATCC 51369</strain>
    </source>
</reference>
<feature type="domain" description="BIG2" evidence="2">
    <location>
        <begin position="259"/>
        <end position="341"/>
    </location>
</feature>
<dbReference type="Pfam" id="PF02368">
    <property type="entry name" value="Big_2"/>
    <property type="match status" value="2"/>
</dbReference>
<name>A0ABM7PSS6_SINCY</name>